<organism evidence="2 3">
    <name type="scientific">Sulfuriferula multivorans</name>
    <dbReference type="NCBI Taxonomy" id="1559896"/>
    <lineage>
        <taxon>Bacteria</taxon>
        <taxon>Pseudomonadati</taxon>
        <taxon>Pseudomonadota</taxon>
        <taxon>Betaproteobacteria</taxon>
        <taxon>Nitrosomonadales</taxon>
        <taxon>Sulfuricellaceae</taxon>
        <taxon>Sulfuriferula</taxon>
    </lineage>
</organism>
<dbReference type="OrthoDB" id="9256074at2"/>
<comment type="caution">
    <text evidence="2">The sequence shown here is derived from an EMBL/GenBank/DDBJ whole genome shotgun (WGS) entry which is preliminary data.</text>
</comment>
<feature type="transmembrane region" description="Helical" evidence="1">
    <location>
        <begin position="125"/>
        <end position="144"/>
    </location>
</feature>
<feature type="transmembrane region" description="Helical" evidence="1">
    <location>
        <begin position="92"/>
        <end position="113"/>
    </location>
</feature>
<accession>A0A401JBZ5</accession>
<keyword evidence="1" id="KW-0812">Transmembrane</keyword>
<protein>
    <submittedName>
        <fullName evidence="2">Uncharacterized protein</fullName>
    </submittedName>
</protein>
<proteinExistence type="predicted"/>
<feature type="transmembrane region" description="Helical" evidence="1">
    <location>
        <begin position="12"/>
        <end position="30"/>
    </location>
</feature>
<dbReference type="AlphaFoldDB" id="A0A401JBZ5"/>
<dbReference type="Proteomes" id="UP000286806">
    <property type="component" value="Unassembled WGS sequence"/>
</dbReference>
<gene>
    <name evidence="2" type="ORF">SFMTTN_0888</name>
</gene>
<dbReference type="RefSeq" id="WP_124703922.1">
    <property type="nucleotide sequence ID" value="NZ_BGOW01000005.1"/>
</dbReference>
<dbReference type="EMBL" id="BGOW01000005">
    <property type="protein sequence ID" value="GBL45084.1"/>
    <property type="molecule type" value="Genomic_DNA"/>
</dbReference>
<reference evidence="2 3" key="1">
    <citation type="journal article" date="2019" name="Front. Microbiol.">
        <title>Genomes of Neutrophilic Sulfur-Oxidizing Chemolithoautotrophs Representing 9 Proteobacterial Species From 8 Genera.</title>
        <authorList>
            <person name="Watanabe T."/>
            <person name="Kojima H."/>
            <person name="Umezawa K."/>
            <person name="Hori C."/>
            <person name="Takasuka T.E."/>
            <person name="Kato Y."/>
            <person name="Fukui M."/>
        </authorList>
    </citation>
    <scope>NUCLEOTIDE SEQUENCE [LARGE SCALE GENOMIC DNA]</scope>
    <source>
        <strain evidence="2 3">TTN</strain>
    </source>
</reference>
<evidence type="ECO:0000313" key="2">
    <source>
        <dbReference type="EMBL" id="GBL45084.1"/>
    </source>
</evidence>
<keyword evidence="1" id="KW-1133">Transmembrane helix</keyword>
<evidence type="ECO:0000313" key="3">
    <source>
        <dbReference type="Proteomes" id="UP000286806"/>
    </source>
</evidence>
<keyword evidence="1" id="KW-0472">Membrane</keyword>
<evidence type="ECO:0000256" key="1">
    <source>
        <dbReference type="SAM" id="Phobius"/>
    </source>
</evidence>
<name>A0A401JBZ5_9PROT</name>
<keyword evidence="3" id="KW-1185">Reference proteome</keyword>
<sequence length="221" mass="23801">MNLTRREALGMLLRLALGLPVLLGLAWLGGRDYATFFVPLYKWVLGLALPDFRVLSLDIRFGHEYVFATEVIAEHVQVLYGQLLPAGFTIQASTPMTIALIHPIVLALAALVWPRLSWRGRLLRVLASLPLLVLLEMLDVPLVLASSIHGLLSFNLAPNGISAPWLVEWVHVMDGGGRFALSIAAAVGAAGLQRVVTAGRVGGGCGLRLIALLASPIYSLK</sequence>